<sequence length="180" mass="20566">MLSLLLALILIGSFFVGLRRGFVLQLIHLISFFAALLIAFYFYRDLAEYLRLWLPYPRLSNDGDGIIHMMVESFDMETVYYAGISFFLLFIAAKILLQIVGSMLDFVSHLPVLRTINRWLGGLLGFVETYLILFILLITAALMPIEALQNAISDSWIANLMINHTPFLSDWLKELWGQGV</sequence>
<evidence type="ECO:0000313" key="7">
    <source>
        <dbReference type="Proteomes" id="UP000199017"/>
    </source>
</evidence>
<reference evidence="6 7" key="1">
    <citation type="submission" date="2016-10" db="EMBL/GenBank/DDBJ databases">
        <authorList>
            <person name="de Groot N.N."/>
        </authorList>
    </citation>
    <scope>NUCLEOTIDE SEQUENCE [LARGE SCALE GENOMIC DNA]</scope>
    <source>
        <strain evidence="7">P4B,CCM 7963,CECT 7998,DSM 25260,IBRC-M 10614,KCTC 13821</strain>
    </source>
</reference>
<protein>
    <submittedName>
        <fullName evidence="6">Uncharacterized membrane protein, required for colicin V production</fullName>
    </submittedName>
</protein>
<dbReference type="PANTHER" id="PTHR37306:SF1">
    <property type="entry name" value="COLICIN V PRODUCTION PROTEIN"/>
    <property type="match status" value="1"/>
</dbReference>
<keyword evidence="3 5" id="KW-1133">Transmembrane helix</keyword>
<evidence type="ECO:0000256" key="5">
    <source>
        <dbReference type="SAM" id="Phobius"/>
    </source>
</evidence>
<proteinExistence type="predicted"/>
<feature type="transmembrane region" description="Helical" evidence="5">
    <location>
        <begin position="119"/>
        <end position="143"/>
    </location>
</feature>
<dbReference type="GO" id="GO:0016020">
    <property type="term" value="C:membrane"/>
    <property type="evidence" value="ECO:0007669"/>
    <property type="project" value="UniProtKB-SubCell"/>
</dbReference>
<evidence type="ECO:0000256" key="4">
    <source>
        <dbReference type="ARBA" id="ARBA00023136"/>
    </source>
</evidence>
<organism evidence="6 7">
    <name type="scientific">Alteribacillus bidgolensis</name>
    <dbReference type="NCBI Taxonomy" id="930129"/>
    <lineage>
        <taxon>Bacteria</taxon>
        <taxon>Bacillati</taxon>
        <taxon>Bacillota</taxon>
        <taxon>Bacilli</taxon>
        <taxon>Bacillales</taxon>
        <taxon>Bacillaceae</taxon>
        <taxon>Alteribacillus</taxon>
    </lineage>
</organism>
<dbReference type="EMBL" id="FNDU01000002">
    <property type="protein sequence ID" value="SDH75573.1"/>
    <property type="molecule type" value="Genomic_DNA"/>
</dbReference>
<keyword evidence="7" id="KW-1185">Reference proteome</keyword>
<evidence type="ECO:0000313" key="6">
    <source>
        <dbReference type="EMBL" id="SDH75573.1"/>
    </source>
</evidence>
<dbReference type="AlphaFoldDB" id="A0A1G8F0B5"/>
<dbReference type="InterPro" id="IPR003825">
    <property type="entry name" value="Colicin-V_CvpA"/>
</dbReference>
<dbReference type="OrthoDB" id="1809613at2"/>
<dbReference type="Proteomes" id="UP000199017">
    <property type="component" value="Unassembled WGS sequence"/>
</dbReference>
<dbReference type="STRING" id="930129.SAMN05216352_102461"/>
<evidence type="ECO:0000256" key="2">
    <source>
        <dbReference type="ARBA" id="ARBA00022692"/>
    </source>
</evidence>
<dbReference type="PANTHER" id="PTHR37306">
    <property type="entry name" value="COLICIN V PRODUCTION PROTEIN"/>
    <property type="match status" value="1"/>
</dbReference>
<keyword evidence="2 5" id="KW-0812">Transmembrane</keyword>
<evidence type="ECO:0000256" key="1">
    <source>
        <dbReference type="ARBA" id="ARBA00004141"/>
    </source>
</evidence>
<keyword evidence="4 5" id="KW-0472">Membrane</keyword>
<comment type="subcellular location">
    <subcellularLocation>
        <location evidence="1">Membrane</location>
        <topology evidence="1">Multi-pass membrane protein</topology>
    </subcellularLocation>
</comment>
<gene>
    <name evidence="6" type="ORF">SAMN05216352_102461</name>
</gene>
<dbReference type="RefSeq" id="WP_091581887.1">
    <property type="nucleotide sequence ID" value="NZ_FNDU01000002.1"/>
</dbReference>
<name>A0A1G8F0B5_9BACI</name>
<accession>A0A1G8F0B5</accession>
<feature type="transmembrane region" description="Helical" evidence="5">
    <location>
        <begin position="25"/>
        <end position="43"/>
    </location>
</feature>
<evidence type="ECO:0000256" key="3">
    <source>
        <dbReference type="ARBA" id="ARBA00022989"/>
    </source>
</evidence>
<dbReference type="GO" id="GO:0009403">
    <property type="term" value="P:toxin biosynthetic process"/>
    <property type="evidence" value="ECO:0007669"/>
    <property type="project" value="InterPro"/>
</dbReference>
<dbReference type="Pfam" id="PF02674">
    <property type="entry name" value="Colicin_V"/>
    <property type="match status" value="1"/>
</dbReference>
<feature type="transmembrane region" description="Helical" evidence="5">
    <location>
        <begin position="79"/>
        <end position="99"/>
    </location>
</feature>